<keyword evidence="3" id="KW-1185">Reference proteome</keyword>
<comment type="caution">
    <text evidence="2">The sequence shown here is derived from an EMBL/GenBank/DDBJ whole genome shotgun (WGS) entry which is preliminary data.</text>
</comment>
<evidence type="ECO:0000313" key="3">
    <source>
        <dbReference type="Proteomes" id="UP000813461"/>
    </source>
</evidence>
<evidence type="ECO:0000313" key="2">
    <source>
        <dbReference type="EMBL" id="KAH7084432.1"/>
    </source>
</evidence>
<sequence>MAEPGANRMSTPVGSIHAEGGENGTQLGSTHESMRGVEMANDADQDAMNDVEIISNADLYIVTPPAYTQSIAEGETTVDAEALRDEKPDRSPSPNNPIPTPGHPDLAPTSPRLETVQPDRPSTPLHILQQRAREHTALIAPTGPSPQLTHYLTEPAATAALLGARACSILSDRPAIWLVKGKKMALSPLAGAVLTKEGLLDPRDLELMSQHPSTRRDPTDPISGILLGIYDTLGEISLGLVAGPVELGRQATPLLNRYEDSQRANRDGITQPVTAGDMKRAPHAAARVAIESGKGLGRIVTASLKVPVLTLNGVTRGFHNLPKAWGEEVREYENVTGVRSGMAVSAKSFGYGLSDGFLDLFTRPIQGAEKNGMVGFASGFAKGLGNVVCKPVAVTDDLVLGACGLVGYTSVGVYKSIRNIKLPADEVCPADLVHKLGEAEYNMATDADKLYVVRVWCQTMMRVRLV</sequence>
<dbReference type="Proteomes" id="UP000813461">
    <property type="component" value="Unassembled WGS sequence"/>
</dbReference>
<gene>
    <name evidence="2" type="ORF">FB567DRAFT_570568</name>
</gene>
<feature type="region of interest" description="Disordered" evidence="1">
    <location>
        <begin position="1"/>
        <end position="37"/>
    </location>
</feature>
<proteinExistence type="predicted"/>
<name>A0A8K0R3N0_9PLEO</name>
<dbReference type="AlphaFoldDB" id="A0A8K0R3N0"/>
<reference evidence="2" key="1">
    <citation type="journal article" date="2021" name="Nat. Commun.">
        <title>Genetic determinants of endophytism in the Arabidopsis root mycobiome.</title>
        <authorList>
            <person name="Mesny F."/>
            <person name="Miyauchi S."/>
            <person name="Thiergart T."/>
            <person name="Pickel B."/>
            <person name="Atanasova L."/>
            <person name="Karlsson M."/>
            <person name="Huettel B."/>
            <person name="Barry K.W."/>
            <person name="Haridas S."/>
            <person name="Chen C."/>
            <person name="Bauer D."/>
            <person name="Andreopoulos W."/>
            <person name="Pangilinan J."/>
            <person name="LaButti K."/>
            <person name="Riley R."/>
            <person name="Lipzen A."/>
            <person name="Clum A."/>
            <person name="Drula E."/>
            <person name="Henrissat B."/>
            <person name="Kohler A."/>
            <person name="Grigoriev I.V."/>
            <person name="Martin F.M."/>
            <person name="Hacquard S."/>
        </authorList>
    </citation>
    <scope>NUCLEOTIDE SEQUENCE</scope>
    <source>
        <strain evidence="2">MPI-SDFR-AT-0120</strain>
    </source>
</reference>
<evidence type="ECO:0000256" key="1">
    <source>
        <dbReference type="SAM" id="MobiDB-lite"/>
    </source>
</evidence>
<dbReference type="EMBL" id="JAGMVJ010000012">
    <property type="protein sequence ID" value="KAH7084432.1"/>
    <property type="molecule type" value="Genomic_DNA"/>
</dbReference>
<accession>A0A8K0R3N0</accession>
<feature type="region of interest" description="Disordered" evidence="1">
    <location>
        <begin position="84"/>
        <end position="121"/>
    </location>
</feature>
<protein>
    <submittedName>
        <fullName evidence="2">Uncharacterized protein</fullName>
    </submittedName>
</protein>
<dbReference type="OrthoDB" id="428159at2759"/>
<organism evidence="2 3">
    <name type="scientific">Paraphoma chrysanthemicola</name>
    <dbReference type="NCBI Taxonomy" id="798071"/>
    <lineage>
        <taxon>Eukaryota</taxon>
        <taxon>Fungi</taxon>
        <taxon>Dikarya</taxon>
        <taxon>Ascomycota</taxon>
        <taxon>Pezizomycotina</taxon>
        <taxon>Dothideomycetes</taxon>
        <taxon>Pleosporomycetidae</taxon>
        <taxon>Pleosporales</taxon>
        <taxon>Pleosporineae</taxon>
        <taxon>Phaeosphaeriaceae</taxon>
        <taxon>Paraphoma</taxon>
    </lineage>
</organism>